<organism evidence="3">
    <name type="scientific">uncultured Armatimonadetes bacterium</name>
    <dbReference type="NCBI Taxonomy" id="157466"/>
    <lineage>
        <taxon>Bacteria</taxon>
        <taxon>Bacillati</taxon>
        <taxon>Armatimonadota</taxon>
        <taxon>environmental samples</taxon>
    </lineage>
</organism>
<dbReference type="Gene3D" id="2.60.450.10">
    <property type="entry name" value="Lipopolysaccharide (LPS) transport protein A like domain"/>
    <property type="match status" value="1"/>
</dbReference>
<accession>A0A6J4ITV7</accession>
<dbReference type="PROSITE" id="PS51257">
    <property type="entry name" value="PROKAR_LIPOPROTEIN"/>
    <property type="match status" value="1"/>
</dbReference>
<evidence type="ECO:0008006" key="4">
    <source>
        <dbReference type="Google" id="ProtNLM"/>
    </source>
</evidence>
<evidence type="ECO:0000256" key="1">
    <source>
        <dbReference type="SAM" id="MobiDB-lite"/>
    </source>
</evidence>
<gene>
    <name evidence="3" type="ORF">AVDCRST_MAG63-2458</name>
</gene>
<protein>
    <recommendedName>
        <fullName evidence="4">LPS-assembly protein LptD</fullName>
    </recommendedName>
</protein>
<feature type="compositionally biased region" description="Basic and acidic residues" evidence="1">
    <location>
        <begin position="297"/>
        <end position="310"/>
    </location>
</feature>
<evidence type="ECO:0000313" key="3">
    <source>
        <dbReference type="EMBL" id="CAA9261772.1"/>
    </source>
</evidence>
<proteinExistence type="predicted"/>
<name>A0A6J4ITV7_9BACT</name>
<feature type="region of interest" description="Disordered" evidence="1">
    <location>
        <begin position="25"/>
        <end position="55"/>
    </location>
</feature>
<feature type="compositionally biased region" description="Low complexity" evidence="1">
    <location>
        <begin position="25"/>
        <end position="50"/>
    </location>
</feature>
<feature type="region of interest" description="Disordered" evidence="1">
    <location>
        <begin position="297"/>
        <end position="322"/>
    </location>
</feature>
<reference evidence="3" key="1">
    <citation type="submission" date="2020-02" db="EMBL/GenBank/DDBJ databases">
        <authorList>
            <person name="Meier V. D."/>
        </authorList>
    </citation>
    <scope>NUCLEOTIDE SEQUENCE</scope>
    <source>
        <strain evidence="3">AVDCRST_MAG63</strain>
    </source>
</reference>
<evidence type="ECO:0000256" key="2">
    <source>
        <dbReference type="SAM" id="SignalP"/>
    </source>
</evidence>
<dbReference type="GO" id="GO:0009279">
    <property type="term" value="C:cell outer membrane"/>
    <property type="evidence" value="ECO:0007669"/>
    <property type="project" value="TreeGrafter"/>
</dbReference>
<dbReference type="InterPro" id="IPR050218">
    <property type="entry name" value="LptD"/>
</dbReference>
<dbReference type="GO" id="GO:1990351">
    <property type="term" value="C:transporter complex"/>
    <property type="evidence" value="ECO:0007669"/>
    <property type="project" value="TreeGrafter"/>
</dbReference>
<dbReference type="PANTHER" id="PTHR30189">
    <property type="entry name" value="LPS-ASSEMBLY PROTEIN"/>
    <property type="match status" value="1"/>
</dbReference>
<keyword evidence="2" id="KW-0732">Signal</keyword>
<feature type="chain" id="PRO_5026684911" description="LPS-assembly protein LptD" evidence="2">
    <location>
        <begin position="21"/>
        <end position="585"/>
    </location>
</feature>
<dbReference type="EMBL" id="CADCTO010000320">
    <property type="protein sequence ID" value="CAA9261772.1"/>
    <property type="molecule type" value="Genomic_DNA"/>
</dbReference>
<sequence>MRSLLALSSLLFVTAAPSFGQSCDPVTSAAARAGGAPPRVPGAAASAPATTGGGAVNDALPEFRLEAGEQEVVLGPEGRRVLATGGVTLTWGDVRLQADRLEYDPETQRFVAAGGMTWTRGDEVLRGDSFVFDPANGVAVAENAVAISPPFYVSGRRIERTPTGLLARDAMITPCPEGKGEVRLTGREVEIVDDRYLILRRPTLSLFGVRLLSLPRYRQVLTRGRRREREEYALSIPVRVRSSEIAGLVVGASYPFTLAKNLVGDASVDLPSKRPTQYVLSVRRDFLGDVREPVGRGDFVDPTRRDRDNPADSPLRRFLRARPVPPPPDPVLDFEDIVPTENPLSFPARIPARDLRGTLTVAGNREISGKRTGDLLLSRLPEARLFGALPLTAPPPEENAAARTYLRRPRLLLTGDVSIGSYQERELTGDNRSVSRARAAATLGVGTLPLLVGSRVLVRPQMLFTYQTYNRGESYKVAEANLAAGYVLGPRTALGVAYIRRFTSGTTPFTFDVVDTQDEAQARAQVSFGRYTLGTLLRYDVTQRQFFDFEVALGIRMRCIEPRLSYRRLGQQIGLSFTIPGLTQP</sequence>
<feature type="signal peptide" evidence="2">
    <location>
        <begin position="1"/>
        <end position="20"/>
    </location>
</feature>
<dbReference type="PANTHER" id="PTHR30189:SF1">
    <property type="entry name" value="LPS-ASSEMBLY PROTEIN LPTD"/>
    <property type="match status" value="1"/>
</dbReference>
<dbReference type="AlphaFoldDB" id="A0A6J4ITV7"/>